<dbReference type="Gene3D" id="3.40.50.1820">
    <property type="entry name" value="alpha/beta hydrolase"/>
    <property type="match status" value="1"/>
</dbReference>
<organism evidence="2 3">
    <name type="scientific">Actinomadura latina</name>
    <dbReference type="NCBI Taxonomy" id="163603"/>
    <lineage>
        <taxon>Bacteria</taxon>
        <taxon>Bacillati</taxon>
        <taxon>Actinomycetota</taxon>
        <taxon>Actinomycetes</taxon>
        <taxon>Streptosporangiales</taxon>
        <taxon>Thermomonosporaceae</taxon>
        <taxon>Actinomadura</taxon>
    </lineage>
</organism>
<feature type="compositionally biased region" description="Polar residues" evidence="1">
    <location>
        <begin position="87"/>
        <end position="103"/>
    </location>
</feature>
<proteinExistence type="predicted"/>
<feature type="region of interest" description="Disordered" evidence="1">
    <location>
        <begin position="86"/>
        <end position="169"/>
    </location>
</feature>
<protein>
    <recommendedName>
        <fullName evidence="4">Esterase</fullName>
    </recommendedName>
</protein>
<feature type="compositionally biased region" description="Low complexity" evidence="1">
    <location>
        <begin position="149"/>
        <end position="169"/>
    </location>
</feature>
<evidence type="ECO:0000256" key="1">
    <source>
        <dbReference type="SAM" id="MobiDB-lite"/>
    </source>
</evidence>
<keyword evidence="3" id="KW-1185">Reference proteome</keyword>
<evidence type="ECO:0008006" key="4">
    <source>
        <dbReference type="Google" id="ProtNLM"/>
    </source>
</evidence>
<feature type="compositionally biased region" description="Low complexity" evidence="1">
    <location>
        <begin position="106"/>
        <end position="116"/>
    </location>
</feature>
<dbReference type="Pfam" id="PF00756">
    <property type="entry name" value="Esterase"/>
    <property type="match status" value="1"/>
</dbReference>
<dbReference type="InterPro" id="IPR029058">
    <property type="entry name" value="AB_hydrolase_fold"/>
</dbReference>
<dbReference type="AlphaFoldDB" id="A0A846Z3V4"/>
<dbReference type="EMBL" id="JAAXPI010000044">
    <property type="protein sequence ID" value="NKZ06931.1"/>
    <property type="molecule type" value="Genomic_DNA"/>
</dbReference>
<dbReference type="InterPro" id="IPR000801">
    <property type="entry name" value="Esterase-like"/>
</dbReference>
<gene>
    <name evidence="2" type="ORF">HGB48_24795</name>
</gene>
<sequence>MAPTDWWNRGGGGAPKWETFHLAELRQILERGYRAGPDRAVAGSSTGGLGALAYAARHRGLFRAAASFSGPVHTLHRDPCGLDVADPTSSASCGGSTTPTTWPAGSPASACTSAPATAPPAPTTRARRRTCWRPWPARCPGSSPASWEGSASRSRRTSTGAPTPRPTAA</sequence>
<accession>A0A846Z3V4</accession>
<dbReference type="Proteomes" id="UP000579250">
    <property type="component" value="Unassembled WGS sequence"/>
</dbReference>
<comment type="caution">
    <text evidence="2">The sequence shown here is derived from an EMBL/GenBank/DDBJ whole genome shotgun (WGS) entry which is preliminary data.</text>
</comment>
<evidence type="ECO:0000313" key="3">
    <source>
        <dbReference type="Proteomes" id="UP000579250"/>
    </source>
</evidence>
<evidence type="ECO:0000313" key="2">
    <source>
        <dbReference type="EMBL" id="NKZ06931.1"/>
    </source>
</evidence>
<reference evidence="2 3" key="1">
    <citation type="submission" date="2020-04" db="EMBL/GenBank/DDBJ databases">
        <title>MicrobeNet Type strains.</title>
        <authorList>
            <person name="Nicholson A.C."/>
        </authorList>
    </citation>
    <scope>NUCLEOTIDE SEQUENCE [LARGE SCALE GENOMIC DNA]</scope>
    <source>
        <strain evidence="2 3">ATCC BAA-277</strain>
    </source>
</reference>
<name>A0A846Z3V4_9ACTN</name>
<dbReference type="SUPFAM" id="SSF53474">
    <property type="entry name" value="alpha/beta-Hydrolases"/>
    <property type="match status" value="1"/>
</dbReference>